<dbReference type="EMBL" id="WVTB01000005">
    <property type="protein sequence ID" value="KAF3811948.1"/>
    <property type="molecule type" value="Genomic_DNA"/>
</dbReference>
<organism evidence="1 2">
    <name type="scientific">Colletotrichum gloeosporioides</name>
    <name type="common">Anthracnose fungus</name>
    <name type="synonym">Glomerella cingulata</name>
    <dbReference type="NCBI Taxonomy" id="474922"/>
    <lineage>
        <taxon>Eukaryota</taxon>
        <taxon>Fungi</taxon>
        <taxon>Dikarya</taxon>
        <taxon>Ascomycota</taxon>
        <taxon>Pezizomycotina</taxon>
        <taxon>Sordariomycetes</taxon>
        <taxon>Hypocreomycetidae</taxon>
        <taxon>Glomerellales</taxon>
        <taxon>Glomerellaceae</taxon>
        <taxon>Colletotrichum</taxon>
        <taxon>Colletotrichum gloeosporioides species complex</taxon>
    </lineage>
</organism>
<keyword evidence="2" id="KW-1185">Reference proteome</keyword>
<accession>A0A8H4CXH6</accession>
<evidence type="ECO:0000313" key="2">
    <source>
        <dbReference type="Proteomes" id="UP000613401"/>
    </source>
</evidence>
<reference evidence="1" key="1">
    <citation type="journal article" date="2020" name="Phytopathology">
        <title>Genome sequence and comparative analysis of Colletotrichum gloeosporioides isolated from Liriodendron leaves.</title>
        <authorList>
            <person name="Fu F.F."/>
            <person name="Hao Z."/>
            <person name="Wang P."/>
            <person name="Lu Y."/>
            <person name="Xue L.J."/>
            <person name="Wei G."/>
            <person name="Tian Y."/>
            <person name="Baishi H."/>
            <person name="Xu H."/>
            <person name="Shi J."/>
            <person name="Cheng T."/>
            <person name="Wang G."/>
            <person name="Yi Y."/>
            <person name="Chen J."/>
        </authorList>
    </citation>
    <scope>NUCLEOTIDE SEQUENCE</scope>
    <source>
        <strain evidence="1">Lc1</strain>
    </source>
</reference>
<sequence>MGKRQAFPVPPSSFSSISSFPKLVNPADRVQRSSSPVGCDQPVGTIRVASSPWETWDDIWPDHRPSLRLIFTTPRSPLPLSLLPSPFPSCLALSTLISSIIKNSEVLLVVILP</sequence>
<dbReference type="Proteomes" id="UP000613401">
    <property type="component" value="Unassembled WGS sequence"/>
</dbReference>
<name>A0A8H4CXH6_COLGL</name>
<protein>
    <submittedName>
        <fullName evidence="1">Uncharacterized protein</fullName>
    </submittedName>
</protein>
<gene>
    <name evidence="1" type="ORF">GCG54_00003697</name>
</gene>
<evidence type="ECO:0000313" key="1">
    <source>
        <dbReference type="EMBL" id="KAF3811948.1"/>
    </source>
</evidence>
<comment type="caution">
    <text evidence="1">The sequence shown here is derived from an EMBL/GenBank/DDBJ whole genome shotgun (WGS) entry which is preliminary data.</text>
</comment>
<dbReference type="GeneID" id="69010855"/>
<proteinExistence type="predicted"/>
<dbReference type="RefSeq" id="XP_045271107.1">
    <property type="nucleotide sequence ID" value="XM_045403767.1"/>
</dbReference>
<dbReference type="AlphaFoldDB" id="A0A8H4CXH6"/>
<reference evidence="1" key="2">
    <citation type="submission" date="2020-03" db="EMBL/GenBank/DDBJ databases">
        <authorList>
            <person name="Fu F.-F."/>
            <person name="Chen J."/>
        </authorList>
    </citation>
    <scope>NUCLEOTIDE SEQUENCE</scope>
    <source>
        <strain evidence="1">Lc1</strain>
    </source>
</reference>